<evidence type="ECO:0000313" key="1">
    <source>
        <dbReference type="EMBL" id="KZV38695.1"/>
    </source>
</evidence>
<dbReference type="EMBL" id="KV001754">
    <property type="protein sequence ID" value="KZV38695.1"/>
    <property type="molecule type" value="Genomic_DNA"/>
</dbReference>
<evidence type="ECO:0000313" key="2">
    <source>
        <dbReference type="Proteomes" id="UP000250235"/>
    </source>
</evidence>
<gene>
    <name evidence="1" type="ORF">F511_32524</name>
</gene>
<accession>A0A2Z7C346</accession>
<name>A0A2Z7C346_9LAMI</name>
<reference evidence="1 2" key="1">
    <citation type="journal article" date="2015" name="Proc. Natl. Acad. Sci. U.S.A.">
        <title>The resurrection genome of Boea hygrometrica: A blueprint for survival of dehydration.</title>
        <authorList>
            <person name="Xiao L."/>
            <person name="Yang G."/>
            <person name="Zhang L."/>
            <person name="Yang X."/>
            <person name="Zhao S."/>
            <person name="Ji Z."/>
            <person name="Zhou Q."/>
            <person name="Hu M."/>
            <person name="Wang Y."/>
            <person name="Chen M."/>
            <person name="Xu Y."/>
            <person name="Jin H."/>
            <person name="Xiao X."/>
            <person name="Hu G."/>
            <person name="Bao F."/>
            <person name="Hu Y."/>
            <person name="Wan P."/>
            <person name="Li L."/>
            <person name="Deng X."/>
            <person name="Kuang T."/>
            <person name="Xiang C."/>
            <person name="Zhu J.K."/>
            <person name="Oliver M.J."/>
            <person name="He Y."/>
        </authorList>
    </citation>
    <scope>NUCLEOTIDE SEQUENCE [LARGE SCALE GENOMIC DNA]</scope>
    <source>
        <strain evidence="2">cv. XS01</strain>
    </source>
</reference>
<protein>
    <submittedName>
        <fullName evidence="1">Uncharacterized protein</fullName>
    </submittedName>
</protein>
<dbReference type="OrthoDB" id="408743at2759"/>
<organism evidence="1 2">
    <name type="scientific">Dorcoceras hygrometricum</name>
    <dbReference type="NCBI Taxonomy" id="472368"/>
    <lineage>
        <taxon>Eukaryota</taxon>
        <taxon>Viridiplantae</taxon>
        <taxon>Streptophyta</taxon>
        <taxon>Embryophyta</taxon>
        <taxon>Tracheophyta</taxon>
        <taxon>Spermatophyta</taxon>
        <taxon>Magnoliopsida</taxon>
        <taxon>eudicotyledons</taxon>
        <taxon>Gunneridae</taxon>
        <taxon>Pentapetalae</taxon>
        <taxon>asterids</taxon>
        <taxon>lamiids</taxon>
        <taxon>Lamiales</taxon>
        <taxon>Gesneriaceae</taxon>
        <taxon>Didymocarpoideae</taxon>
        <taxon>Trichosporeae</taxon>
        <taxon>Loxocarpinae</taxon>
        <taxon>Dorcoceras</taxon>
    </lineage>
</organism>
<sequence>MERPGKSHEEDVAERFRKQGPKEFAGLNLSRTVRSSRTFLENLDGQDPCFGCHYPCLARPRDDSLVHLEEGACLTTGAVSIPLEISLTLPLPPILSPAEIVLLVKIWHHTFKAHMANQIKRRNISSLTYENFPGGHPSQYCSHPCTLNTTILESLSVSLAVMIPSGEEISTASVAQGFVMMFQDHAIEHAGPLCSLGLNDAGGDPVGFILTGGEDL</sequence>
<dbReference type="AlphaFoldDB" id="A0A2Z7C346"/>
<proteinExistence type="predicted"/>
<dbReference type="Proteomes" id="UP000250235">
    <property type="component" value="Unassembled WGS sequence"/>
</dbReference>
<keyword evidence="2" id="KW-1185">Reference proteome</keyword>